<dbReference type="AlphaFoldDB" id="A0AAD9DK40"/>
<dbReference type="GO" id="GO:0003735">
    <property type="term" value="F:structural constituent of ribosome"/>
    <property type="evidence" value="ECO:0007669"/>
    <property type="project" value="TreeGrafter"/>
</dbReference>
<feature type="compositionally biased region" description="Polar residues" evidence="8">
    <location>
        <begin position="89"/>
        <end position="104"/>
    </location>
</feature>
<dbReference type="InterPro" id="IPR011600">
    <property type="entry name" value="Pept_C14_caspase"/>
</dbReference>
<dbReference type="PANTHER" id="PTHR12810">
    <property type="entry name" value="MITOCHONDRIAL 28S RIBOSOMAL PROTEIN S29"/>
    <property type="match status" value="1"/>
</dbReference>
<feature type="region of interest" description="Disordered" evidence="8">
    <location>
        <begin position="693"/>
        <end position="737"/>
    </location>
</feature>
<comment type="subcellular location">
    <subcellularLocation>
        <location evidence="1">Mitochondrion</location>
    </subcellularLocation>
</comment>
<dbReference type="GO" id="GO:0004197">
    <property type="term" value="F:cysteine-type endopeptidase activity"/>
    <property type="evidence" value="ECO:0007669"/>
    <property type="project" value="InterPro"/>
</dbReference>
<feature type="domain" description="Peptidase C14 caspase" evidence="9">
    <location>
        <begin position="330"/>
        <end position="490"/>
    </location>
</feature>
<keyword evidence="11" id="KW-1185">Reference proteome</keyword>
<dbReference type="PANTHER" id="PTHR12810:SF0">
    <property type="entry name" value="SMALL RIBOSOMAL SUBUNIT PROTEIN MS29"/>
    <property type="match status" value="1"/>
</dbReference>
<dbReference type="Pfam" id="PF00656">
    <property type="entry name" value="Peptidase_C14"/>
    <property type="match status" value="1"/>
</dbReference>
<evidence type="ECO:0000256" key="5">
    <source>
        <dbReference type="ARBA" id="ARBA00023128"/>
    </source>
</evidence>
<feature type="compositionally biased region" description="Basic and acidic residues" evidence="8">
    <location>
        <begin position="57"/>
        <end position="82"/>
    </location>
</feature>
<keyword evidence="4" id="KW-0689">Ribosomal protein</keyword>
<evidence type="ECO:0000256" key="1">
    <source>
        <dbReference type="ARBA" id="ARBA00004173"/>
    </source>
</evidence>
<evidence type="ECO:0000256" key="6">
    <source>
        <dbReference type="ARBA" id="ARBA00023274"/>
    </source>
</evidence>
<evidence type="ECO:0000256" key="8">
    <source>
        <dbReference type="SAM" id="MobiDB-lite"/>
    </source>
</evidence>
<dbReference type="Proteomes" id="UP001224775">
    <property type="component" value="Unassembled WGS sequence"/>
</dbReference>
<dbReference type="GO" id="GO:0006508">
    <property type="term" value="P:proteolysis"/>
    <property type="evidence" value="ECO:0007669"/>
    <property type="project" value="InterPro"/>
</dbReference>
<comment type="caution">
    <text evidence="10">The sequence shown here is derived from an EMBL/GenBank/DDBJ whole genome shotgun (WGS) entry which is preliminary data.</text>
</comment>
<dbReference type="Pfam" id="PF10236">
    <property type="entry name" value="DAP3"/>
    <property type="match status" value="1"/>
</dbReference>
<evidence type="ECO:0000256" key="2">
    <source>
        <dbReference type="ARBA" id="ARBA00009863"/>
    </source>
</evidence>
<evidence type="ECO:0000259" key="9">
    <source>
        <dbReference type="Pfam" id="PF00656"/>
    </source>
</evidence>
<dbReference type="InterPro" id="IPR019368">
    <property type="entry name" value="Ribosomal_mS29"/>
</dbReference>
<evidence type="ECO:0000256" key="3">
    <source>
        <dbReference type="ARBA" id="ARBA00022946"/>
    </source>
</evidence>
<evidence type="ECO:0000313" key="11">
    <source>
        <dbReference type="Proteomes" id="UP001224775"/>
    </source>
</evidence>
<protein>
    <recommendedName>
        <fullName evidence="7">Small ribosomal subunit protein mS29</fullName>
    </recommendedName>
</protein>
<sequence length="1268" mass="140737">MGNQESVPSPVGDEEIPMDASPQVGKHSGSKLHSPQYMEGVPEPNKKSSNRSKSKDKRSSRERPERGEAREDENRDSSVEQHHNKRISPASTDSPSMSYANNFATLPPRGNKRITDDQVHLDLPMAELMAYLQMVANHSSNLPLTRRDDPDLGRTVSSLTADEYAFKCAAFIPSKIRILGGQFGKYGKVWDLPTSEEFNAKSSTREPGISYGGACSNALLKAIYDTESEINNVASPHMVDAANLFEDDDDQTVNTAGFSIDQNSKSFDKLSFDDSNATSLTWAQLLHKMKGEMHGMGFNQVPAITSSYKFDLNKPFSLVPPDFKVGVNKKRTLLIGCNYRKTRDAQLKACHDDVTSIKDFLVNVYGFPESPDLMTILMDDKKHKSPTHKNITEAFKRLAEQSQPGDAVFVLFTGHGCRIMDSPIDATAESYDEALLPSDYEESGIIRDTLMFKTLFAPMKKGVTVTCIMDCAHTGVMIDLPYLWTSKDSKKEEQQAKMSLNNDFSFVRFLKVVKTLYESSVFTRIGKTVGAELAKQLSAADDETAVDSVASLETMPENDINDKDNAGILCSIAKDNDESESLETAARRPDVVTKTRIKLSPPSWQLSDMEDAIRQADKLGVSSSNVDALEVYQPIIVKSSPPCSKHGSINAVDDDDDIADSGVAARVTADDLEYGEIGEANAMSLQMKAMSSAWQDGNNDNGDDDDGSDLFDSSDFGRGGDDDGDDDMEEDPADAEFHARQQQIKEELDQRTGRLWTDEWIIPEEEWLSNKTWDDIEEWKPQLATRKSLESVKVFEGGVPTLQQLSELDLPPSLSVHPGHGSPKQYATHRKKHIKSRLKMAIQLSIHDDLQKILQMESWIFMDVANVKNAPNSAFLTKSNDSGIPNLIYPLNVHHREGVGRMVEEWELAANKETRRIMMRDATKAIASKIVDATNCCDSSVSDSEKGAARVLVTGKRGVGKVTALAGIVASARVSGHIVVYLPDGDRLRRHGFYIEPCNHRKGLYNLPMIAQEFCEQLLTSHGDDINKMTASEETMKEFLTNDQIKKVVKKANDDEEESEVEMPLTLDKLLNVGSESSSLSSGCYLSVISTLMNQTEKPFTIVADEFNCYYDHGHYFHMDYDEDVKKAIPLNKISIFKPFMDAMGLYPTIAGNDICRDDAVDASQAMMKWGSVVAAVSESKAVRRTFTKSLTESANALAENENPVNVVEVRRFSNVEVQHILYNFEITGIGRLRFDRGTTTLNPEEVEYLRMVSGGTGQHLMDACMIP</sequence>
<reference evidence="10" key="1">
    <citation type="submission" date="2023-06" db="EMBL/GenBank/DDBJ databases">
        <title>Survivors Of The Sea: Transcriptome response of Skeletonema marinoi to long-term dormancy.</title>
        <authorList>
            <person name="Pinder M.I.M."/>
            <person name="Kourtchenko O."/>
            <person name="Robertson E.K."/>
            <person name="Larsson T."/>
            <person name="Maumus F."/>
            <person name="Osuna-Cruz C.M."/>
            <person name="Vancaester E."/>
            <person name="Stenow R."/>
            <person name="Vandepoele K."/>
            <person name="Ploug H."/>
            <person name="Bruchert V."/>
            <person name="Godhe A."/>
            <person name="Topel M."/>
        </authorList>
    </citation>
    <scope>NUCLEOTIDE SEQUENCE</scope>
    <source>
        <strain evidence="10">R05AC</strain>
    </source>
</reference>
<dbReference type="GO" id="GO:0005763">
    <property type="term" value="C:mitochondrial small ribosomal subunit"/>
    <property type="evidence" value="ECO:0007669"/>
    <property type="project" value="TreeGrafter"/>
</dbReference>
<dbReference type="Gene3D" id="3.40.50.12660">
    <property type="match status" value="2"/>
</dbReference>
<keyword evidence="6" id="KW-0687">Ribonucleoprotein</keyword>
<keyword evidence="3" id="KW-0809">Transit peptide</keyword>
<gene>
    <name evidence="10" type="ORF">QTG54_001068</name>
</gene>
<proteinExistence type="inferred from homology"/>
<evidence type="ECO:0000313" key="10">
    <source>
        <dbReference type="EMBL" id="KAK1749129.1"/>
    </source>
</evidence>
<evidence type="ECO:0000256" key="4">
    <source>
        <dbReference type="ARBA" id="ARBA00022980"/>
    </source>
</evidence>
<name>A0AAD9DK40_9STRA</name>
<dbReference type="EMBL" id="JATAAI010000001">
    <property type="protein sequence ID" value="KAK1749129.1"/>
    <property type="molecule type" value="Genomic_DNA"/>
</dbReference>
<accession>A0AAD9DK40</accession>
<evidence type="ECO:0000256" key="7">
    <source>
        <dbReference type="ARBA" id="ARBA00035140"/>
    </source>
</evidence>
<feature type="compositionally biased region" description="Acidic residues" evidence="8">
    <location>
        <begin position="722"/>
        <end position="734"/>
    </location>
</feature>
<keyword evidence="10" id="KW-0378">Hydrolase</keyword>
<organism evidence="10 11">
    <name type="scientific">Skeletonema marinoi</name>
    <dbReference type="NCBI Taxonomy" id="267567"/>
    <lineage>
        <taxon>Eukaryota</taxon>
        <taxon>Sar</taxon>
        <taxon>Stramenopiles</taxon>
        <taxon>Ochrophyta</taxon>
        <taxon>Bacillariophyta</taxon>
        <taxon>Coscinodiscophyceae</taxon>
        <taxon>Thalassiosirophycidae</taxon>
        <taxon>Thalassiosirales</taxon>
        <taxon>Skeletonemataceae</taxon>
        <taxon>Skeletonema</taxon>
        <taxon>Skeletonema marinoi-dohrnii complex</taxon>
    </lineage>
</organism>
<comment type="similarity">
    <text evidence="2">Belongs to the mitochondrion-specific ribosomal protein mS29 family.</text>
</comment>
<feature type="region of interest" description="Disordered" evidence="8">
    <location>
        <begin position="1"/>
        <end position="113"/>
    </location>
</feature>
<keyword evidence="5" id="KW-0496">Mitochondrion</keyword>